<dbReference type="Proteomes" id="UP000887579">
    <property type="component" value="Unplaced"/>
</dbReference>
<name>A0AC34F9W2_9BILA</name>
<dbReference type="WBParaSite" id="ES5_v2.g14063.t1">
    <property type="protein sequence ID" value="ES5_v2.g14063.t1"/>
    <property type="gene ID" value="ES5_v2.g14063"/>
</dbReference>
<protein>
    <submittedName>
        <fullName evidence="2">Uncharacterized protein</fullName>
    </submittedName>
</protein>
<evidence type="ECO:0000313" key="1">
    <source>
        <dbReference type="Proteomes" id="UP000887579"/>
    </source>
</evidence>
<sequence length="455" mass="52134">MDRFEKFIVDDEENRFLACIEGSGNQNLTCAIIDLKNDEPIFLFLVDNVHDFVNSIPKFFNEAFKAVILEVFNFYLFLPYKNNHEFCQTLKAKFAEAQIQSYFLTNPEWLLARVLALKSYTSKINDVISTLMVTDKVAFITDYTFTKNGYKLLCHHISPFTTTAAVMKKEIFRNNPKAVFIIETECSAQANMTRLKSILPKSSAVIYASESDITDSAIIKALKQIIDKDFIQCKFVPHCFKECVVRSKSGPSLIFATKLMAELPLRNRKTVDKLLHEIIVTSEDHNMPNMPVTLYSCKPSSMAHKHEVVLEIDKENFVSWEVKPLILEEIQRLPIMLGKKKVKIPVIAFLNNLSFICFRVADDMDFEFLQSWKGIYGTDLYLSFDQEKPSFGENAVKCLQTNPTSVAYEKFKGEKPKEVGFVLFDKYDGDGRKRVEAGIKKSCEMLNVSCNFIQV</sequence>
<proteinExistence type="predicted"/>
<reference evidence="2" key="1">
    <citation type="submission" date="2022-11" db="UniProtKB">
        <authorList>
            <consortium name="WormBaseParasite"/>
        </authorList>
    </citation>
    <scope>IDENTIFICATION</scope>
</reference>
<accession>A0AC34F9W2</accession>
<organism evidence="1 2">
    <name type="scientific">Panagrolaimus sp. ES5</name>
    <dbReference type="NCBI Taxonomy" id="591445"/>
    <lineage>
        <taxon>Eukaryota</taxon>
        <taxon>Metazoa</taxon>
        <taxon>Ecdysozoa</taxon>
        <taxon>Nematoda</taxon>
        <taxon>Chromadorea</taxon>
        <taxon>Rhabditida</taxon>
        <taxon>Tylenchina</taxon>
        <taxon>Panagrolaimomorpha</taxon>
        <taxon>Panagrolaimoidea</taxon>
        <taxon>Panagrolaimidae</taxon>
        <taxon>Panagrolaimus</taxon>
    </lineage>
</organism>
<evidence type="ECO:0000313" key="2">
    <source>
        <dbReference type="WBParaSite" id="ES5_v2.g14063.t1"/>
    </source>
</evidence>